<dbReference type="AlphaFoldDB" id="A0A3B0TNQ2"/>
<dbReference type="InterPro" id="IPR014718">
    <property type="entry name" value="GH-type_carb-bd"/>
</dbReference>
<dbReference type="PANTHER" id="PTHR35803:SF2">
    <property type="entry name" value="RETAINING ALPHA-GALACTOSIDASE"/>
    <property type="match status" value="1"/>
</dbReference>
<reference evidence="2" key="1">
    <citation type="submission" date="2018-06" db="EMBL/GenBank/DDBJ databases">
        <authorList>
            <person name="Zhirakovskaya E."/>
        </authorList>
    </citation>
    <scope>NUCLEOTIDE SEQUENCE</scope>
</reference>
<dbReference type="InterPro" id="IPR029486">
    <property type="entry name" value="GH97_N"/>
</dbReference>
<dbReference type="PANTHER" id="PTHR35803">
    <property type="entry name" value="GLUCAN 1,4-ALPHA-GLUCOSIDASE SUSB-RELATED"/>
    <property type="match status" value="1"/>
</dbReference>
<dbReference type="InterPro" id="IPR052720">
    <property type="entry name" value="Glycosyl_hydrolase_97"/>
</dbReference>
<evidence type="ECO:0000313" key="2">
    <source>
        <dbReference type="EMBL" id="VAW19578.1"/>
    </source>
</evidence>
<dbReference type="GO" id="GO:0030246">
    <property type="term" value="F:carbohydrate binding"/>
    <property type="evidence" value="ECO:0007669"/>
    <property type="project" value="InterPro"/>
</dbReference>
<dbReference type="Pfam" id="PF14508">
    <property type="entry name" value="GH97_N"/>
    <property type="match status" value="1"/>
</dbReference>
<name>A0A3B0TNQ2_9ZZZZ</name>
<organism evidence="2">
    <name type="scientific">hydrothermal vent metagenome</name>
    <dbReference type="NCBI Taxonomy" id="652676"/>
    <lineage>
        <taxon>unclassified sequences</taxon>
        <taxon>metagenomes</taxon>
        <taxon>ecological metagenomes</taxon>
    </lineage>
</organism>
<evidence type="ECO:0000259" key="1">
    <source>
        <dbReference type="Pfam" id="PF14508"/>
    </source>
</evidence>
<feature type="domain" description="Glycosyl-hydrolase 97 N-terminal" evidence="1">
    <location>
        <begin position="27"/>
        <end position="282"/>
    </location>
</feature>
<sequence length="282" mass="32321">MGKIKIVIFLIASFLFSSITFSQNYELSSPNELIKIVINSTDTLKYSLYYKDVLQIKPSSIGLNFVGGDNIGILPKLKKNKTGKVKQEITPLYGNNKVIHDIFNYIKMDFHNGYVLEVRAYNSGVSLRFLTSFKENKKVLKDIFDVNFSGNYKLFVSHPFNNNFLNSYEENYRVTKLNKLSDSLIMLPLLVESKNAKMVITESDLYDYPAMYFIKAKKNNSLIAVQPKYPLLTTVGGHNNFNLIVEKRADYIANISGKRSFPWKVIIVEDDDKNLLSNDLVY</sequence>
<dbReference type="Gene3D" id="2.70.98.10">
    <property type="match status" value="1"/>
</dbReference>
<proteinExistence type="predicted"/>
<feature type="non-terminal residue" evidence="2">
    <location>
        <position position="282"/>
    </location>
</feature>
<gene>
    <name evidence="2" type="ORF">MNBD_BACTEROID05-1168</name>
</gene>
<dbReference type="EMBL" id="UOEN01000484">
    <property type="protein sequence ID" value="VAW19578.1"/>
    <property type="molecule type" value="Genomic_DNA"/>
</dbReference>
<protein>
    <recommendedName>
        <fullName evidence="1">Glycosyl-hydrolase 97 N-terminal domain-containing protein</fullName>
    </recommendedName>
</protein>
<accession>A0A3B0TNQ2</accession>